<sequence>EPDTRTFPPPEPGPRLSAPARSLAAPIKLHGSVHETKSGLFSLVDTYFVETRRLGLSRAQLDRRYHHPCGFPAETFQVFRLDHRRVVSPVGSTTYARPGVGRGSSRTQCCSGSVARSVEQSMLGSPPSLHRVSLPGAGELRSEPHREANTPGENTTPVPAPSRACPSRQWVLFVQSDPAIGTGVSTAGGCCHLRDGRNRTPPLAGLSGHEPSTCPASVGVSAECADLGVVDEVAGHLDDEDGLGDDLARRQTGVFWVPRIKRHSWR</sequence>
<comment type="caution">
    <text evidence="2">The sequence shown here is derived from an EMBL/GenBank/DDBJ whole genome shotgun (WGS) entry which is preliminary data.</text>
</comment>
<protein>
    <submittedName>
        <fullName evidence="2">Uncharacterized protein</fullName>
    </submittedName>
</protein>
<reference evidence="2 3" key="1">
    <citation type="submission" date="2017-05" db="EMBL/GenBank/DDBJ databases">
        <authorList>
            <person name="Varghese N."/>
            <person name="Submissions S."/>
        </authorList>
    </citation>
    <scope>NUCLEOTIDE SEQUENCE [LARGE SCALE GENOMIC DNA]</scope>
    <source>
        <strain evidence="2 3">DSM 45139</strain>
    </source>
</reference>
<name>A0ABY1N5G0_9ACTN</name>
<evidence type="ECO:0000313" key="2">
    <source>
        <dbReference type="EMBL" id="SMO93291.1"/>
    </source>
</evidence>
<proteinExistence type="predicted"/>
<evidence type="ECO:0000313" key="3">
    <source>
        <dbReference type="Proteomes" id="UP000315460"/>
    </source>
</evidence>
<dbReference type="EMBL" id="FXTG01000018">
    <property type="protein sequence ID" value="SMO93291.1"/>
    <property type="molecule type" value="Genomic_DNA"/>
</dbReference>
<feature type="non-terminal residue" evidence="2">
    <location>
        <position position="1"/>
    </location>
</feature>
<keyword evidence="3" id="KW-1185">Reference proteome</keyword>
<accession>A0ABY1N5G0</accession>
<feature type="region of interest" description="Disordered" evidence="1">
    <location>
        <begin position="121"/>
        <end position="162"/>
    </location>
</feature>
<gene>
    <name evidence="2" type="ORF">SAMN06265174_1181</name>
</gene>
<evidence type="ECO:0000256" key="1">
    <source>
        <dbReference type="SAM" id="MobiDB-lite"/>
    </source>
</evidence>
<organism evidence="2 3">
    <name type="scientific">Dietzia kunjamensis subsp. schimae</name>
    <dbReference type="NCBI Taxonomy" id="498198"/>
    <lineage>
        <taxon>Bacteria</taxon>
        <taxon>Bacillati</taxon>
        <taxon>Actinomycetota</taxon>
        <taxon>Actinomycetes</taxon>
        <taxon>Mycobacteriales</taxon>
        <taxon>Dietziaceae</taxon>
        <taxon>Dietzia</taxon>
    </lineage>
</organism>
<dbReference type="Proteomes" id="UP000315460">
    <property type="component" value="Unassembled WGS sequence"/>
</dbReference>